<evidence type="ECO:0000313" key="5">
    <source>
        <dbReference type="Proteomes" id="UP000789617"/>
    </source>
</evidence>
<keyword evidence="5" id="KW-1185">Reference proteome</keyword>
<keyword evidence="4" id="KW-0614">Plasmid</keyword>
<dbReference type="Pfam" id="PF08401">
    <property type="entry name" value="ArdcN"/>
    <property type="match status" value="1"/>
</dbReference>
<accession>A0A9P0V9H6</accession>
<name>A0A9P0V9H6_KLEVA</name>
<dbReference type="InterPro" id="IPR017113">
    <property type="entry name" value="Antirestriction_ArdC"/>
</dbReference>
<feature type="region of interest" description="Disordered" evidence="1">
    <location>
        <begin position="16"/>
        <end position="35"/>
    </location>
</feature>
<evidence type="ECO:0000313" key="4">
    <source>
        <dbReference type="EMBL" id="CAH6253496.1"/>
    </source>
</evidence>
<feature type="domain" description="Polyvalent protein metallopeptidase" evidence="3">
    <location>
        <begin position="184"/>
        <end position="306"/>
    </location>
</feature>
<dbReference type="Proteomes" id="UP000789617">
    <property type="component" value="Plasmid P1"/>
</dbReference>
<dbReference type="PIRSF" id="PIRSF037112">
    <property type="entry name" value="Antirestriction_ArdC"/>
    <property type="match status" value="1"/>
</dbReference>
<evidence type="ECO:0000256" key="1">
    <source>
        <dbReference type="SAM" id="MobiDB-lite"/>
    </source>
</evidence>
<feature type="domain" description="N-terminal" evidence="2">
    <location>
        <begin position="43"/>
        <end position="157"/>
    </location>
</feature>
<dbReference type="InterPro" id="IPR013610">
    <property type="entry name" value="ArdC_N"/>
</dbReference>
<protein>
    <submittedName>
        <fullName evidence="4">DNA primase TraC</fullName>
    </submittedName>
</protein>
<dbReference type="AlphaFoldDB" id="A0A9P0V9H6"/>
<dbReference type="Pfam" id="PF18818">
    <property type="entry name" value="MPTase-PolyVal"/>
    <property type="match status" value="1"/>
</dbReference>
<proteinExistence type="predicted"/>
<evidence type="ECO:0000259" key="2">
    <source>
        <dbReference type="Pfam" id="PF08401"/>
    </source>
</evidence>
<evidence type="ECO:0000259" key="3">
    <source>
        <dbReference type="Pfam" id="PF18818"/>
    </source>
</evidence>
<dbReference type="GO" id="GO:0003697">
    <property type="term" value="F:single-stranded DNA binding"/>
    <property type="evidence" value="ECO:0007669"/>
    <property type="project" value="InterPro"/>
</dbReference>
<sequence>MTMNLHIQTTAPIAAQATSVSPLEPSGSSKTKLCKGKTRSKTDVYQTVTNSIIEALERGVKPWVCPWKRNGAASGIPSNFSTGKAYTGMNIMLMWCSAAKHGFQDPRWLTYHQATEQGAQVRKGETGTTGIFYKTLEKENDAGELERIPMLKTFTVFNIEQTDGLNLDDEISPQPVTGFDPLPDVEALFQRTGAKINERGQQAFYQPSTDEIWLPERHLFTDTANFYATGLHELVHWTGAKSRLDRQKGGKFGSESYAFEELIAELGCAFLMADLGVSGEVQHESYIASWLKSLKDDKRYIFQAASAASKAHRFLMEG</sequence>
<geneLocation type="plasmid" evidence="4 5">
    <name>P1</name>
</geneLocation>
<reference evidence="4" key="1">
    <citation type="submission" date="2022-05" db="EMBL/GenBank/DDBJ databases">
        <authorList>
            <person name="Alioto T."/>
            <person name="Alioto T."/>
            <person name="Gomez Garrido J."/>
        </authorList>
    </citation>
    <scope>NUCLEOTIDE SEQUENCE</scope>
    <source>
        <strain evidence="4">0</strain>
        <plasmid evidence="4">P1</plasmid>
    </source>
</reference>
<dbReference type="EMBL" id="OW969750">
    <property type="protein sequence ID" value="CAH6253496.1"/>
    <property type="molecule type" value="Genomic_DNA"/>
</dbReference>
<gene>
    <name evidence="4" type="ORF">AN2335V1_4887</name>
</gene>
<dbReference type="InterPro" id="IPR041459">
    <property type="entry name" value="MPTase-PolyVal"/>
</dbReference>
<dbReference type="RefSeq" id="WP_179153917.1">
    <property type="nucleotide sequence ID" value="NZ_JAAFAQ010000011.1"/>
</dbReference>
<organism evidence="4 5">
    <name type="scientific">Klebsiella variicola</name>
    <dbReference type="NCBI Taxonomy" id="244366"/>
    <lineage>
        <taxon>Bacteria</taxon>
        <taxon>Pseudomonadati</taxon>
        <taxon>Pseudomonadota</taxon>
        <taxon>Gammaproteobacteria</taxon>
        <taxon>Enterobacterales</taxon>
        <taxon>Enterobacteriaceae</taxon>
        <taxon>Klebsiella/Raoultella group</taxon>
        <taxon>Klebsiella</taxon>
        <taxon>Klebsiella pneumoniae complex</taxon>
    </lineage>
</organism>